<dbReference type="AlphaFoldDB" id="A0A8K1FNP2"/>
<feature type="compositionally biased region" description="Polar residues" evidence="1">
    <location>
        <begin position="10"/>
        <end position="21"/>
    </location>
</feature>
<protein>
    <submittedName>
        <fullName evidence="2">Uncharacterized protein</fullName>
    </submittedName>
</protein>
<gene>
    <name evidence="2" type="ORF">Poli38472_008995</name>
</gene>
<dbReference type="Proteomes" id="UP000794436">
    <property type="component" value="Unassembled WGS sequence"/>
</dbReference>
<keyword evidence="3" id="KW-1185">Reference proteome</keyword>
<proteinExistence type="predicted"/>
<evidence type="ECO:0000313" key="3">
    <source>
        <dbReference type="Proteomes" id="UP000794436"/>
    </source>
</evidence>
<reference evidence="2" key="1">
    <citation type="submission" date="2019-03" db="EMBL/GenBank/DDBJ databases">
        <title>Long read genome sequence of the mycoparasitic Pythium oligandrum ATCC 38472 isolated from sugarbeet rhizosphere.</title>
        <authorList>
            <person name="Gaulin E."/>
        </authorList>
    </citation>
    <scope>NUCLEOTIDE SEQUENCE</scope>
    <source>
        <strain evidence="2">ATCC 38472_TT</strain>
    </source>
</reference>
<feature type="region of interest" description="Disordered" evidence="1">
    <location>
        <begin position="1"/>
        <end position="27"/>
    </location>
</feature>
<evidence type="ECO:0000256" key="1">
    <source>
        <dbReference type="SAM" id="MobiDB-lite"/>
    </source>
</evidence>
<organism evidence="2 3">
    <name type="scientific">Pythium oligandrum</name>
    <name type="common">Mycoparasitic fungus</name>
    <dbReference type="NCBI Taxonomy" id="41045"/>
    <lineage>
        <taxon>Eukaryota</taxon>
        <taxon>Sar</taxon>
        <taxon>Stramenopiles</taxon>
        <taxon>Oomycota</taxon>
        <taxon>Peronosporomycetes</taxon>
        <taxon>Pythiales</taxon>
        <taxon>Pythiaceae</taxon>
        <taxon>Pythium</taxon>
    </lineage>
</organism>
<accession>A0A8K1FNP2</accession>
<sequence>MMAVDRRQNLSDAAQENQSDARSPAIVPDRNRKALLIDHTTPLGDFSPLVEDEQYIDLPDVASNTAAARVASEQRRHVQTTHLRRFHRQICMRVNERVELERRQMQLTEQSVSDKMARLLETRSSDSARNNAGPKLVFRRESHAKQLTEHKASILRLQNAESMITAMEKAIRVDSQVRYLLLESTSVPRHAQVNAKSFQDDDEAVQANAPVTLPPKQVGCPVSPTE</sequence>
<evidence type="ECO:0000313" key="2">
    <source>
        <dbReference type="EMBL" id="TMW64828.1"/>
    </source>
</evidence>
<dbReference type="EMBL" id="SPLM01000038">
    <property type="protein sequence ID" value="TMW64828.1"/>
    <property type="molecule type" value="Genomic_DNA"/>
</dbReference>
<comment type="caution">
    <text evidence="2">The sequence shown here is derived from an EMBL/GenBank/DDBJ whole genome shotgun (WGS) entry which is preliminary data.</text>
</comment>
<dbReference type="OrthoDB" id="10460328at2759"/>
<name>A0A8K1FNP2_PYTOL</name>